<dbReference type="Pfam" id="PF01873">
    <property type="entry name" value="eIF-5_eIF-2B"/>
    <property type="match status" value="1"/>
</dbReference>
<dbReference type="Gene3D" id="3.30.30.170">
    <property type="match status" value="1"/>
</dbReference>
<evidence type="ECO:0000256" key="5">
    <source>
        <dbReference type="ARBA" id="ARBA00022741"/>
    </source>
</evidence>
<evidence type="ECO:0000256" key="6">
    <source>
        <dbReference type="ARBA" id="ARBA00022917"/>
    </source>
</evidence>
<dbReference type="CDD" id="cd11561">
    <property type="entry name" value="W2_eIF5"/>
    <property type="match status" value="1"/>
</dbReference>
<dbReference type="SUPFAM" id="SSF48371">
    <property type="entry name" value="ARM repeat"/>
    <property type="match status" value="1"/>
</dbReference>
<sequence>MATVNVNRSVTDVFYRYKMPKINAKVEGKGNGIKTVIVNMAEVARAIGRPATYPTKYFGCELGAQTQFDHKNERFIVNGSHDASKLQDLLDGFIRKFVLCPECDNPETDLIVSAKKGTISQGCKACGFHGPLEINHKVNTFILKNPPNMNPATQGASLTEGKRSKRSKKGGAENGNTEGGQDNSADTSNAGDDTIDSQGSNNVNDEDDDAGCWTTDVSEEAVRARMQDLTDGAKNMTVSDDIDKPEKDRIDMFYEMVKKKRDSGELDSVQSHKELATEAKRLDIQAKATLVLAELLFSVNISQEIRKHRNLLLRFTHDDPKAQKYLIGGLEQVIALHADKMMDKVAGIFKLFYDSDVLEEKVILEWAAKVSKKYVSKEIATQIHEKAKPFVQWLQEAEEEESSEEEDSEVEIEYDDRANLNSLKKEVPVAAKKKVEEDDDGDDLNIDEI</sequence>
<comment type="similarity">
    <text evidence="1">Belongs to the eIF-2-beta/eIF-5 family.</text>
</comment>
<feature type="domain" description="W2" evidence="9">
    <location>
        <begin position="243"/>
        <end position="404"/>
    </location>
</feature>
<evidence type="ECO:0000256" key="3">
    <source>
        <dbReference type="ARBA" id="ARBA00022540"/>
    </source>
</evidence>
<name>U5EXY4_9DIPT</name>
<keyword evidence="3 10" id="KW-0396">Initiation factor</keyword>
<dbReference type="AlphaFoldDB" id="U5EXY4"/>
<dbReference type="InterPro" id="IPR016189">
    <property type="entry name" value="Transl_init_fac_IF2/IF5_N"/>
</dbReference>
<dbReference type="FunFam" id="3.30.30.170:FF:000002">
    <property type="entry name" value="Eukaryotic translation initiation factor 5"/>
    <property type="match status" value="1"/>
</dbReference>
<evidence type="ECO:0000256" key="1">
    <source>
        <dbReference type="ARBA" id="ARBA00010397"/>
    </source>
</evidence>
<dbReference type="GO" id="GO:0003743">
    <property type="term" value="F:translation initiation factor activity"/>
    <property type="evidence" value="ECO:0007669"/>
    <property type="project" value="UniProtKB-KW"/>
</dbReference>
<keyword evidence="6" id="KW-0648">Protein biosynthesis</keyword>
<evidence type="ECO:0000256" key="7">
    <source>
        <dbReference type="ARBA" id="ARBA00023134"/>
    </source>
</evidence>
<dbReference type="SMART" id="SM00653">
    <property type="entry name" value="eIF2B_5"/>
    <property type="match status" value="1"/>
</dbReference>
<evidence type="ECO:0000259" key="9">
    <source>
        <dbReference type="PROSITE" id="PS51363"/>
    </source>
</evidence>
<dbReference type="InterPro" id="IPR016024">
    <property type="entry name" value="ARM-type_fold"/>
</dbReference>
<feature type="region of interest" description="Disordered" evidence="8">
    <location>
        <begin position="144"/>
        <end position="212"/>
    </location>
</feature>
<reference evidence="10" key="1">
    <citation type="journal article" date="2014" name="Insect Biochem. Mol. Biol.">
        <title>An insight into the sialome of the frog biting fly, Corethrella appendiculata.</title>
        <authorList>
            <person name="Ribeiro J.M.C."/>
            <person name="Chagas A.C."/>
            <person name="Pham V.M."/>
            <person name="Lounibos L.P."/>
            <person name="Calvo E."/>
        </authorList>
    </citation>
    <scope>NUCLEOTIDE SEQUENCE</scope>
    <source>
        <tissue evidence="10">Salivary glands</tissue>
    </source>
</reference>
<keyword evidence="5" id="KW-0547">Nucleotide-binding</keyword>
<dbReference type="InterPro" id="IPR002735">
    <property type="entry name" value="Transl_init_fac_IF2/IF5_dom"/>
</dbReference>
<keyword evidence="4" id="KW-0597">Phosphoprotein</keyword>
<dbReference type="Pfam" id="PF02020">
    <property type="entry name" value="W2"/>
    <property type="match status" value="1"/>
</dbReference>
<dbReference type="FunFam" id="1.25.40.180:FF:000018">
    <property type="entry name" value="eukaryotic translation initiation factor 5"/>
    <property type="match status" value="1"/>
</dbReference>
<dbReference type="PANTHER" id="PTHR23001:SF7">
    <property type="entry name" value="EUKARYOTIC TRANSLATION INITIATION FACTOR 5"/>
    <property type="match status" value="1"/>
</dbReference>
<dbReference type="FunFam" id="2.20.25.350:FF:000001">
    <property type="entry name" value="Eukaryotic translation initiation factor 5"/>
    <property type="match status" value="1"/>
</dbReference>
<dbReference type="Gene3D" id="2.20.25.350">
    <property type="match status" value="1"/>
</dbReference>
<organism evidence="10">
    <name type="scientific">Corethrella appendiculata</name>
    <dbReference type="NCBI Taxonomy" id="1370023"/>
    <lineage>
        <taxon>Eukaryota</taxon>
        <taxon>Metazoa</taxon>
        <taxon>Ecdysozoa</taxon>
        <taxon>Arthropoda</taxon>
        <taxon>Hexapoda</taxon>
        <taxon>Insecta</taxon>
        <taxon>Pterygota</taxon>
        <taxon>Neoptera</taxon>
        <taxon>Endopterygota</taxon>
        <taxon>Diptera</taxon>
        <taxon>Nematocera</taxon>
        <taxon>Culicoidea</taxon>
        <taxon>Chaoboridae</taxon>
        <taxon>Corethrella</taxon>
    </lineage>
</organism>
<protein>
    <recommendedName>
        <fullName evidence="2">Eukaryotic translation initiation factor 5</fullName>
    </recommendedName>
</protein>
<dbReference type="GO" id="GO:0005092">
    <property type="term" value="F:GDP-dissociation inhibitor activity"/>
    <property type="evidence" value="ECO:0007669"/>
    <property type="project" value="TreeGrafter"/>
</dbReference>
<keyword evidence="7" id="KW-0342">GTP-binding</keyword>
<dbReference type="EMBL" id="GANO01000705">
    <property type="protein sequence ID" value="JAB59166.1"/>
    <property type="molecule type" value="mRNA"/>
</dbReference>
<dbReference type="InterPro" id="IPR003307">
    <property type="entry name" value="W2_domain"/>
</dbReference>
<dbReference type="SMART" id="SM00515">
    <property type="entry name" value="eIF5C"/>
    <property type="match status" value="1"/>
</dbReference>
<dbReference type="SUPFAM" id="SSF75689">
    <property type="entry name" value="Zinc-binding domain of translation initiation factor 2 beta"/>
    <property type="match status" value="1"/>
</dbReference>
<dbReference type="PANTHER" id="PTHR23001">
    <property type="entry name" value="EUKARYOTIC TRANSLATION INITIATION FACTOR"/>
    <property type="match status" value="1"/>
</dbReference>
<dbReference type="InterPro" id="IPR016190">
    <property type="entry name" value="Transl_init_fac_IF2/IF5_Zn-bd"/>
</dbReference>
<evidence type="ECO:0000256" key="4">
    <source>
        <dbReference type="ARBA" id="ARBA00022553"/>
    </source>
</evidence>
<dbReference type="SUPFAM" id="SSF100966">
    <property type="entry name" value="Translation initiation factor 2 beta, aIF2beta, N-terminal domain"/>
    <property type="match status" value="1"/>
</dbReference>
<feature type="compositionally biased region" description="Polar residues" evidence="8">
    <location>
        <begin position="174"/>
        <end position="203"/>
    </location>
</feature>
<dbReference type="Gene3D" id="1.25.40.180">
    <property type="match status" value="1"/>
</dbReference>
<dbReference type="GO" id="GO:0005525">
    <property type="term" value="F:GTP binding"/>
    <property type="evidence" value="ECO:0007669"/>
    <property type="project" value="UniProtKB-KW"/>
</dbReference>
<evidence type="ECO:0000256" key="2">
    <source>
        <dbReference type="ARBA" id="ARBA00018059"/>
    </source>
</evidence>
<dbReference type="InterPro" id="IPR045196">
    <property type="entry name" value="IF2/IF5"/>
</dbReference>
<evidence type="ECO:0000313" key="10">
    <source>
        <dbReference type="EMBL" id="JAB59166.1"/>
    </source>
</evidence>
<accession>U5EXY4</accession>
<proteinExistence type="evidence at transcript level"/>
<evidence type="ECO:0000256" key="8">
    <source>
        <dbReference type="SAM" id="MobiDB-lite"/>
    </source>
</evidence>
<dbReference type="GO" id="GO:0071074">
    <property type="term" value="F:eukaryotic initiation factor eIF2 binding"/>
    <property type="evidence" value="ECO:0007669"/>
    <property type="project" value="TreeGrafter"/>
</dbReference>
<dbReference type="GO" id="GO:0001732">
    <property type="term" value="P:formation of cytoplasmic translation initiation complex"/>
    <property type="evidence" value="ECO:0007669"/>
    <property type="project" value="TreeGrafter"/>
</dbReference>
<dbReference type="PROSITE" id="PS51363">
    <property type="entry name" value="W2"/>
    <property type="match status" value="1"/>
</dbReference>
<dbReference type="GO" id="GO:0005829">
    <property type="term" value="C:cytosol"/>
    <property type="evidence" value="ECO:0007669"/>
    <property type="project" value="TreeGrafter"/>
</dbReference>